<organism evidence="4 5">
    <name type="scientific">Pseudonocardia kongjuensis</name>
    <dbReference type="NCBI Taxonomy" id="102227"/>
    <lineage>
        <taxon>Bacteria</taxon>
        <taxon>Bacillati</taxon>
        <taxon>Actinomycetota</taxon>
        <taxon>Actinomycetes</taxon>
        <taxon>Pseudonocardiales</taxon>
        <taxon>Pseudonocardiaceae</taxon>
        <taxon>Pseudonocardia</taxon>
    </lineage>
</organism>
<keyword evidence="2" id="KW-0521">NADP</keyword>
<keyword evidence="2" id="KW-0560">Oxidoreductase</keyword>
<name>A0ABN1XKS2_9PSEU</name>
<comment type="similarity">
    <text evidence="1 2">Belongs to the dTDP-4-dehydrorhamnose reductase family.</text>
</comment>
<dbReference type="PANTHER" id="PTHR10491">
    <property type="entry name" value="DTDP-4-DEHYDRORHAMNOSE REDUCTASE"/>
    <property type="match status" value="1"/>
</dbReference>
<comment type="function">
    <text evidence="2">Catalyzes the reduction of dTDP-6-deoxy-L-lyxo-4-hexulose to yield dTDP-L-rhamnose.</text>
</comment>
<sequence>MASLPPRAVIVGAGGQLGQALTAALPGARALTSADLDIGSPDQVAALDLSDVDIVVNAAAYTAVDRAETDRAAAWRVNAGGVANLARAATAAGAGLVHVSTEYVFDGTAPGPIPVDAALSPLSVYGASKAAGELVAATVPRHWVVRTSWVVGAGGNFVATMRRLAERGVAPSVVDDQFGRPTFADDLAAGLLALVDRPPGVYHLTNGGEPLSWADLAREVFRRTGHDPGAITAVGSDEYFADKPGAAPRPANSVLDLGRAAALGVELPEWPASLARYLEGSRP</sequence>
<dbReference type="Gene3D" id="3.40.50.720">
    <property type="entry name" value="NAD(P)-binding Rossmann-like Domain"/>
    <property type="match status" value="1"/>
</dbReference>
<reference evidence="4 5" key="1">
    <citation type="journal article" date="2019" name="Int. J. Syst. Evol. Microbiol.">
        <title>The Global Catalogue of Microorganisms (GCM) 10K type strain sequencing project: providing services to taxonomists for standard genome sequencing and annotation.</title>
        <authorList>
            <consortium name="The Broad Institute Genomics Platform"/>
            <consortium name="The Broad Institute Genome Sequencing Center for Infectious Disease"/>
            <person name="Wu L."/>
            <person name="Ma J."/>
        </authorList>
    </citation>
    <scope>NUCLEOTIDE SEQUENCE [LARGE SCALE GENOMIC DNA]</scope>
    <source>
        <strain evidence="4 5">JCM 11896</strain>
    </source>
</reference>
<evidence type="ECO:0000259" key="3">
    <source>
        <dbReference type="Pfam" id="PF04321"/>
    </source>
</evidence>
<dbReference type="InterPro" id="IPR036291">
    <property type="entry name" value="NAD(P)-bd_dom_sf"/>
</dbReference>
<dbReference type="InterPro" id="IPR005913">
    <property type="entry name" value="dTDP_dehydrorham_reduct"/>
</dbReference>
<evidence type="ECO:0000313" key="5">
    <source>
        <dbReference type="Proteomes" id="UP001501414"/>
    </source>
</evidence>
<accession>A0ABN1XKS2</accession>
<feature type="domain" description="RmlD-like substrate binding" evidence="3">
    <location>
        <begin position="9"/>
        <end position="279"/>
    </location>
</feature>
<dbReference type="PANTHER" id="PTHR10491:SF4">
    <property type="entry name" value="METHIONINE ADENOSYLTRANSFERASE 2 SUBUNIT BETA"/>
    <property type="match status" value="1"/>
</dbReference>
<dbReference type="InterPro" id="IPR029903">
    <property type="entry name" value="RmlD-like-bd"/>
</dbReference>
<gene>
    <name evidence="4" type="ORF">GCM10009613_14810</name>
</gene>
<dbReference type="RefSeq" id="WP_344019740.1">
    <property type="nucleotide sequence ID" value="NZ_BAAAJK010000005.1"/>
</dbReference>
<dbReference type="EMBL" id="BAAAJK010000005">
    <property type="protein sequence ID" value="GAA1384245.1"/>
    <property type="molecule type" value="Genomic_DNA"/>
</dbReference>
<evidence type="ECO:0000256" key="1">
    <source>
        <dbReference type="ARBA" id="ARBA00010944"/>
    </source>
</evidence>
<keyword evidence="5" id="KW-1185">Reference proteome</keyword>
<evidence type="ECO:0000256" key="2">
    <source>
        <dbReference type="RuleBase" id="RU364082"/>
    </source>
</evidence>
<dbReference type="SUPFAM" id="SSF51735">
    <property type="entry name" value="NAD(P)-binding Rossmann-fold domains"/>
    <property type="match status" value="1"/>
</dbReference>
<comment type="pathway">
    <text evidence="2">Carbohydrate biosynthesis; dTDP-L-rhamnose biosynthesis.</text>
</comment>
<dbReference type="Gene3D" id="3.90.25.10">
    <property type="entry name" value="UDP-galactose 4-epimerase, domain 1"/>
    <property type="match status" value="1"/>
</dbReference>
<protein>
    <recommendedName>
        <fullName evidence="2">dTDP-4-dehydrorhamnose reductase</fullName>
        <ecNumber evidence="2">1.1.1.133</ecNumber>
    </recommendedName>
</protein>
<dbReference type="Proteomes" id="UP001501414">
    <property type="component" value="Unassembled WGS sequence"/>
</dbReference>
<dbReference type="Pfam" id="PF04321">
    <property type="entry name" value="RmlD_sub_bind"/>
    <property type="match status" value="1"/>
</dbReference>
<evidence type="ECO:0000313" key="4">
    <source>
        <dbReference type="EMBL" id="GAA1384245.1"/>
    </source>
</evidence>
<proteinExistence type="inferred from homology"/>
<dbReference type="EC" id="1.1.1.133" evidence="2"/>
<dbReference type="CDD" id="cd05254">
    <property type="entry name" value="dTDP_HR_like_SDR_e"/>
    <property type="match status" value="1"/>
</dbReference>
<dbReference type="NCBIfam" id="TIGR01214">
    <property type="entry name" value="rmlD"/>
    <property type="match status" value="1"/>
</dbReference>
<comment type="caution">
    <text evidence="4">The sequence shown here is derived from an EMBL/GenBank/DDBJ whole genome shotgun (WGS) entry which is preliminary data.</text>
</comment>